<feature type="transmembrane region" description="Helical" evidence="7">
    <location>
        <begin position="140"/>
        <end position="160"/>
    </location>
</feature>
<feature type="transmembrane region" description="Helical" evidence="7">
    <location>
        <begin position="361"/>
        <end position="382"/>
    </location>
</feature>
<feature type="transmembrane region" description="Helical" evidence="7">
    <location>
        <begin position="250"/>
        <end position="268"/>
    </location>
</feature>
<evidence type="ECO:0000256" key="2">
    <source>
        <dbReference type="ARBA" id="ARBA00008929"/>
    </source>
</evidence>
<reference evidence="8 9" key="1">
    <citation type="submission" date="2015-01" db="EMBL/GenBank/DDBJ databases">
        <title>Genome Sequence of Magnetospirillum magnetotacticum Strain MS-1.</title>
        <authorList>
            <person name="Marinov G.K."/>
            <person name="Smalley M.D."/>
            <person name="DeSalvo G."/>
        </authorList>
    </citation>
    <scope>NUCLEOTIDE SEQUENCE [LARGE SCALE GENOMIC DNA]</scope>
    <source>
        <strain evidence="8 9">MS-1</strain>
    </source>
</reference>
<dbReference type="EMBL" id="JXSL01000016">
    <property type="protein sequence ID" value="KIM00419.1"/>
    <property type="molecule type" value="Genomic_DNA"/>
</dbReference>
<name>A0A0C2YZA6_PARME</name>
<accession>A0A0C2YZA6</accession>
<evidence type="ECO:0000313" key="9">
    <source>
        <dbReference type="Proteomes" id="UP000031971"/>
    </source>
</evidence>
<feature type="transmembrane region" description="Helical" evidence="7">
    <location>
        <begin position="66"/>
        <end position="89"/>
    </location>
</feature>
<dbReference type="STRING" id="272627.CCC_01830"/>
<sequence length="390" mass="43581">MTTRPNSQGLLGLIDFGKKPDGVTILMMLGGAILAGVGLAYVLLQLVLNGHSAFNTSSNVAWGAPIAFYLFFLLTSSGLSVIASLDTVFGLKVFYPVAKRCMWLSITTLVAGFSILALEIGHPFRMIWAIPMGMQFHSPMWWMGVFYSIDLVLLCVKFYLMHTGEWHTKRAHYVSIASFTICILAPGTLGLVFGMMAMRPAWYSPVMPMYFILTGFATATAFILFITSLYEHEDKQAEVKRLYTSVLPRLFFVSLLAVIAMRFGQIITGLWSNYEGMEAHWHALRSPLFHVEIWLGFVLPALLMASESRRQYRPFQALAALLFGVGIFFARLELLIVGQVVPLFKGSFGGYAEYWPSATEWMLVPAGFGIFYVLYGAGNWLLRLSETSEQ</sequence>
<dbReference type="OrthoDB" id="6113252at2"/>
<dbReference type="PANTHER" id="PTHR34856:SF2">
    <property type="entry name" value="PROTEIN NRFD"/>
    <property type="match status" value="1"/>
</dbReference>
<evidence type="ECO:0000256" key="5">
    <source>
        <dbReference type="ARBA" id="ARBA00022989"/>
    </source>
</evidence>
<dbReference type="RefSeq" id="WP_009868500.1">
    <property type="nucleotide sequence ID" value="NZ_JXSL01000016.1"/>
</dbReference>
<dbReference type="GO" id="GO:0005886">
    <property type="term" value="C:plasma membrane"/>
    <property type="evidence" value="ECO:0007669"/>
    <property type="project" value="UniProtKB-SubCell"/>
</dbReference>
<organism evidence="8 9">
    <name type="scientific">Paramagnetospirillum magnetotacticum MS-1</name>
    <dbReference type="NCBI Taxonomy" id="272627"/>
    <lineage>
        <taxon>Bacteria</taxon>
        <taxon>Pseudomonadati</taxon>
        <taxon>Pseudomonadota</taxon>
        <taxon>Alphaproteobacteria</taxon>
        <taxon>Rhodospirillales</taxon>
        <taxon>Magnetospirillaceae</taxon>
        <taxon>Paramagnetospirillum</taxon>
    </lineage>
</organism>
<keyword evidence="4 7" id="KW-0812">Transmembrane</keyword>
<feature type="transmembrane region" description="Helical" evidence="7">
    <location>
        <begin position="317"/>
        <end position="341"/>
    </location>
</feature>
<proteinExistence type="inferred from homology"/>
<feature type="transmembrane region" description="Helical" evidence="7">
    <location>
        <begin position="288"/>
        <end position="305"/>
    </location>
</feature>
<comment type="similarity">
    <text evidence="2">Belongs to the NrfD family.</text>
</comment>
<keyword evidence="6 7" id="KW-0472">Membrane</keyword>
<dbReference type="Gene3D" id="1.20.1630.10">
    <property type="entry name" value="Formate dehydrogenase/DMSO reductase domain"/>
    <property type="match status" value="1"/>
</dbReference>
<feature type="transmembrane region" description="Helical" evidence="7">
    <location>
        <begin position="209"/>
        <end position="230"/>
    </location>
</feature>
<evidence type="ECO:0000313" key="8">
    <source>
        <dbReference type="EMBL" id="KIM00419.1"/>
    </source>
</evidence>
<evidence type="ECO:0000256" key="3">
    <source>
        <dbReference type="ARBA" id="ARBA00022475"/>
    </source>
</evidence>
<dbReference type="InterPro" id="IPR005614">
    <property type="entry name" value="NrfD-like"/>
</dbReference>
<keyword evidence="3" id="KW-1003">Cell membrane</keyword>
<feature type="transmembrane region" description="Helical" evidence="7">
    <location>
        <begin position="172"/>
        <end position="197"/>
    </location>
</feature>
<dbReference type="Pfam" id="PF03916">
    <property type="entry name" value="NrfD"/>
    <property type="match status" value="1"/>
</dbReference>
<feature type="transmembrane region" description="Helical" evidence="7">
    <location>
        <begin position="23"/>
        <end position="46"/>
    </location>
</feature>
<comment type="caution">
    <text evidence="8">The sequence shown here is derived from an EMBL/GenBank/DDBJ whole genome shotgun (WGS) entry which is preliminary data.</text>
</comment>
<feature type="transmembrane region" description="Helical" evidence="7">
    <location>
        <begin position="101"/>
        <end position="120"/>
    </location>
</feature>
<comment type="subcellular location">
    <subcellularLocation>
        <location evidence="1">Cell membrane</location>
        <topology evidence="1">Multi-pass membrane protein</topology>
    </subcellularLocation>
</comment>
<dbReference type="PANTHER" id="PTHR34856">
    <property type="entry name" value="PROTEIN NRFD"/>
    <property type="match status" value="1"/>
</dbReference>
<dbReference type="Proteomes" id="UP000031971">
    <property type="component" value="Unassembled WGS sequence"/>
</dbReference>
<dbReference type="InterPro" id="IPR052049">
    <property type="entry name" value="Electron_transfer_protein"/>
</dbReference>
<evidence type="ECO:0000256" key="1">
    <source>
        <dbReference type="ARBA" id="ARBA00004651"/>
    </source>
</evidence>
<evidence type="ECO:0000256" key="4">
    <source>
        <dbReference type="ARBA" id="ARBA00022692"/>
    </source>
</evidence>
<gene>
    <name evidence="8" type="ORF">CCC_01830</name>
</gene>
<keyword evidence="5 7" id="KW-1133">Transmembrane helix</keyword>
<dbReference type="AlphaFoldDB" id="A0A0C2YZA6"/>
<evidence type="ECO:0000256" key="6">
    <source>
        <dbReference type="ARBA" id="ARBA00023136"/>
    </source>
</evidence>
<evidence type="ECO:0000256" key="7">
    <source>
        <dbReference type="SAM" id="Phobius"/>
    </source>
</evidence>
<protein>
    <submittedName>
        <fullName evidence="8">Molybdopterin Oxidoreductase Membrane Subunit</fullName>
    </submittedName>
</protein>
<keyword evidence="9" id="KW-1185">Reference proteome</keyword>